<feature type="region of interest" description="Disordered" evidence="2">
    <location>
        <begin position="122"/>
        <end position="369"/>
    </location>
</feature>
<dbReference type="AlphaFoldDB" id="A0A6A8GAM2"/>
<evidence type="ECO:0000313" key="4">
    <source>
        <dbReference type="Proteomes" id="UP000443423"/>
    </source>
</evidence>
<feature type="compositionally biased region" description="Basic and acidic residues" evidence="2">
    <location>
        <begin position="188"/>
        <end position="197"/>
    </location>
</feature>
<reference evidence="3 4" key="1">
    <citation type="submission" date="2019-11" db="EMBL/GenBank/DDBJ databases">
        <title>Whole genome sequence of Haloferax sp. MBLA0078.</title>
        <authorList>
            <person name="Seo M.-J."/>
            <person name="Cho E.-S."/>
        </authorList>
    </citation>
    <scope>NUCLEOTIDE SEQUENCE [LARGE SCALE GENOMIC DNA]</scope>
    <source>
        <strain evidence="3 4">MBLA0078</strain>
    </source>
</reference>
<accession>A0A6A8GAM2</accession>
<feature type="compositionally biased region" description="Acidic residues" evidence="2">
    <location>
        <begin position="549"/>
        <end position="561"/>
    </location>
</feature>
<feature type="compositionally biased region" description="Basic and acidic residues" evidence="2">
    <location>
        <begin position="170"/>
        <end position="181"/>
    </location>
</feature>
<dbReference type="RefSeq" id="WP_154326123.1">
    <property type="nucleotide sequence ID" value="NZ_WKJQ01000002.1"/>
</dbReference>
<feature type="compositionally biased region" description="Acidic residues" evidence="2">
    <location>
        <begin position="242"/>
        <end position="352"/>
    </location>
</feature>
<evidence type="ECO:0000256" key="1">
    <source>
        <dbReference type="SAM" id="Coils"/>
    </source>
</evidence>
<feature type="coiled-coil region" evidence="1">
    <location>
        <begin position="428"/>
        <end position="483"/>
    </location>
</feature>
<protein>
    <submittedName>
        <fullName evidence="3">Uncharacterized protein</fullName>
    </submittedName>
</protein>
<sequence>MTPLFREMDRISQRFTTALRGITVVKTVWANDEGLSVVRFEIDSAREDAVRLRMVESVPDSFPMENVGPHPKYGGDKWTKTDDGEFVYTDRLEPNGEKFTLYGVKELSSNNLESFLTDAQVTIDPLGDEPIDDSGDESTMTTEDTENDGLDDDGTDDDADFTRGGGSTEELTRGGSREDFTRGGGGNFDDRIPRVEDLGTVSGGWGTDQSGQGNDPSNIQFVGSKAHASESSQTDESRPPIELEEPTETFDSDAPESEGDDADAVESEGDDADAVETEGDDDGVESDSVDSPELVEESDTTDTGTDDTSAEDADDDAEAVEDADAEAEAVEDESTLEDEASNTTDESQESESEVTSGDESLFEDAHEVDGDDSLVDALVTELAARDLSDDERAVLREALGVSAPTSVDVRLRHVQNRVDDLDAYTTALESFLDENGTAEQVLDDLQTETEAMRDDIERLESTLAASKEAIELVEQQVTAIEDRMVDEATFEERLGELDEKLVSESEFEAQLDDLSTDLTEIRADVETGKTWRSNLSQAIQLPSAMMDADGSDGSESDEQEL</sequence>
<keyword evidence="1" id="KW-0175">Coiled coil</keyword>
<proteinExistence type="predicted"/>
<gene>
    <name evidence="3" type="ORF">GJR99_15905</name>
</gene>
<feature type="compositionally biased region" description="Acidic residues" evidence="2">
    <location>
        <begin position="126"/>
        <end position="136"/>
    </location>
</feature>
<dbReference type="OrthoDB" id="242713at2157"/>
<dbReference type="Proteomes" id="UP000443423">
    <property type="component" value="Unassembled WGS sequence"/>
</dbReference>
<evidence type="ECO:0000313" key="3">
    <source>
        <dbReference type="EMBL" id="MRW98051.1"/>
    </source>
</evidence>
<dbReference type="EMBL" id="WKJQ01000002">
    <property type="protein sequence ID" value="MRW98051.1"/>
    <property type="molecule type" value="Genomic_DNA"/>
</dbReference>
<keyword evidence="4" id="KW-1185">Reference proteome</keyword>
<evidence type="ECO:0000256" key="2">
    <source>
        <dbReference type="SAM" id="MobiDB-lite"/>
    </source>
</evidence>
<name>A0A6A8GAM2_9EURY</name>
<feature type="region of interest" description="Disordered" evidence="2">
    <location>
        <begin position="541"/>
        <end position="561"/>
    </location>
</feature>
<comment type="caution">
    <text evidence="3">The sequence shown here is derived from an EMBL/GenBank/DDBJ whole genome shotgun (WGS) entry which is preliminary data.</text>
</comment>
<organism evidence="3 4">
    <name type="scientific">Haloferax marinum</name>
    <dbReference type="NCBI Taxonomy" id="2666143"/>
    <lineage>
        <taxon>Archaea</taxon>
        <taxon>Methanobacteriati</taxon>
        <taxon>Methanobacteriota</taxon>
        <taxon>Stenosarchaea group</taxon>
        <taxon>Halobacteria</taxon>
        <taxon>Halobacteriales</taxon>
        <taxon>Haloferacaceae</taxon>
        <taxon>Haloferax</taxon>
    </lineage>
</organism>
<feature type="compositionally biased region" description="Acidic residues" evidence="2">
    <location>
        <begin position="143"/>
        <end position="159"/>
    </location>
</feature>
<feature type="compositionally biased region" description="Polar residues" evidence="2">
    <location>
        <begin position="207"/>
        <end position="221"/>
    </location>
</feature>